<organism evidence="1 2">
    <name type="scientific">Novosphingobium endophyticum</name>
    <dbReference type="NCBI Taxonomy" id="1955250"/>
    <lineage>
        <taxon>Bacteria</taxon>
        <taxon>Pseudomonadati</taxon>
        <taxon>Pseudomonadota</taxon>
        <taxon>Alphaproteobacteria</taxon>
        <taxon>Sphingomonadales</taxon>
        <taxon>Sphingomonadaceae</taxon>
        <taxon>Novosphingobium</taxon>
    </lineage>
</organism>
<name>A0A916TQ15_9SPHN</name>
<reference evidence="1" key="2">
    <citation type="submission" date="2020-09" db="EMBL/GenBank/DDBJ databases">
        <authorList>
            <person name="Sun Q."/>
            <person name="Zhou Y."/>
        </authorList>
    </citation>
    <scope>NUCLEOTIDE SEQUENCE</scope>
    <source>
        <strain evidence="1">CGMCC 1.15095</strain>
    </source>
</reference>
<proteinExistence type="predicted"/>
<comment type="caution">
    <text evidence="1">The sequence shown here is derived from an EMBL/GenBank/DDBJ whole genome shotgun (WGS) entry which is preliminary data.</text>
</comment>
<sequence length="95" mass="10530">MDAPLYPPAKAYEPPRRLPRVLSTRDTPVAILKSVPAAWAIVVKEIPSIDRRTGGEQIKPHLGNFSLESLLVFGVVQRDAIERIDAQLKALGEFK</sequence>
<keyword evidence="2" id="KW-1185">Reference proteome</keyword>
<evidence type="ECO:0000313" key="1">
    <source>
        <dbReference type="EMBL" id="GGB85847.1"/>
    </source>
</evidence>
<dbReference type="EMBL" id="BMHK01000001">
    <property type="protein sequence ID" value="GGB85847.1"/>
    <property type="molecule type" value="Genomic_DNA"/>
</dbReference>
<dbReference type="Proteomes" id="UP000608154">
    <property type="component" value="Unassembled WGS sequence"/>
</dbReference>
<protein>
    <submittedName>
        <fullName evidence="1">Uncharacterized protein</fullName>
    </submittedName>
</protein>
<accession>A0A916TQ15</accession>
<evidence type="ECO:0000313" key="2">
    <source>
        <dbReference type="Proteomes" id="UP000608154"/>
    </source>
</evidence>
<reference evidence="1" key="1">
    <citation type="journal article" date="2014" name="Int. J. Syst. Evol. Microbiol.">
        <title>Complete genome sequence of Corynebacterium casei LMG S-19264T (=DSM 44701T), isolated from a smear-ripened cheese.</title>
        <authorList>
            <consortium name="US DOE Joint Genome Institute (JGI-PGF)"/>
            <person name="Walter F."/>
            <person name="Albersmeier A."/>
            <person name="Kalinowski J."/>
            <person name="Ruckert C."/>
        </authorList>
    </citation>
    <scope>NUCLEOTIDE SEQUENCE</scope>
    <source>
        <strain evidence="1">CGMCC 1.15095</strain>
    </source>
</reference>
<dbReference type="AlphaFoldDB" id="A0A916TQ15"/>
<dbReference type="RefSeq" id="WP_188767016.1">
    <property type="nucleotide sequence ID" value="NZ_BMHK01000001.1"/>
</dbReference>
<gene>
    <name evidence="1" type="ORF">GCM10011494_00140</name>
</gene>